<dbReference type="Gene3D" id="3.90.75.20">
    <property type="match status" value="1"/>
</dbReference>
<keyword evidence="3" id="KW-0378">Hydrolase</keyword>
<dbReference type="Pfam" id="PF13392">
    <property type="entry name" value="HNH_3"/>
    <property type="match status" value="1"/>
</dbReference>
<name>A0A6M3MAQ7_9ZZZZ</name>
<dbReference type="SUPFAM" id="SSF54060">
    <property type="entry name" value="His-Me finger endonucleases"/>
    <property type="match status" value="1"/>
</dbReference>
<feature type="domain" description="HNH nuclease" evidence="2">
    <location>
        <begin position="63"/>
        <end position="105"/>
    </location>
</feature>
<dbReference type="AlphaFoldDB" id="A0A6M3MAQ7"/>
<feature type="domain" description="NUMOD4" evidence="1">
    <location>
        <begin position="5"/>
        <end position="54"/>
    </location>
</feature>
<dbReference type="InterPro" id="IPR010902">
    <property type="entry name" value="NUMOD4"/>
</dbReference>
<reference evidence="3" key="1">
    <citation type="submission" date="2020-03" db="EMBL/GenBank/DDBJ databases">
        <title>The deep terrestrial virosphere.</title>
        <authorList>
            <person name="Holmfeldt K."/>
            <person name="Nilsson E."/>
            <person name="Simone D."/>
            <person name="Lopez-Fernandez M."/>
            <person name="Wu X."/>
            <person name="de Brujin I."/>
            <person name="Lundin D."/>
            <person name="Andersson A."/>
            <person name="Bertilsson S."/>
            <person name="Dopson M."/>
        </authorList>
    </citation>
    <scope>NUCLEOTIDE SEQUENCE</scope>
    <source>
        <strain evidence="3">MM171B01125</strain>
    </source>
</reference>
<keyword evidence="3" id="KW-0255">Endonuclease</keyword>
<proteinExistence type="predicted"/>
<dbReference type="Pfam" id="PF07463">
    <property type="entry name" value="NUMOD4"/>
    <property type="match status" value="1"/>
</dbReference>
<dbReference type="GO" id="GO:0016788">
    <property type="term" value="F:hydrolase activity, acting on ester bonds"/>
    <property type="evidence" value="ECO:0007669"/>
    <property type="project" value="InterPro"/>
</dbReference>
<evidence type="ECO:0000259" key="1">
    <source>
        <dbReference type="Pfam" id="PF07463"/>
    </source>
</evidence>
<dbReference type="GO" id="GO:0004519">
    <property type="term" value="F:endonuclease activity"/>
    <property type="evidence" value="ECO:0007669"/>
    <property type="project" value="UniProtKB-KW"/>
</dbReference>
<dbReference type="InterPro" id="IPR044925">
    <property type="entry name" value="His-Me_finger_sf"/>
</dbReference>
<evidence type="ECO:0000313" key="3">
    <source>
        <dbReference type="EMBL" id="QJB02645.1"/>
    </source>
</evidence>
<protein>
    <submittedName>
        <fullName evidence="3">Putative homing endonuclease</fullName>
    </submittedName>
</protein>
<dbReference type="InterPro" id="IPR003615">
    <property type="entry name" value="HNH_nuc"/>
</dbReference>
<organism evidence="3">
    <name type="scientific">viral metagenome</name>
    <dbReference type="NCBI Taxonomy" id="1070528"/>
    <lineage>
        <taxon>unclassified sequences</taxon>
        <taxon>metagenomes</taxon>
        <taxon>organismal metagenomes</taxon>
    </lineage>
</organism>
<sequence>MKQLEEWRIVTEFPKYEISNLGRIKSKWSQKCPEGKILQPRWTSWGGYMMVALYDEKRRKDRLIHHLVLEEFVCLCPFGCEAHHKDGNKINNEVENLEWVHHFENIGCSHGKLTRDQIIEIRQQKIEGTSMKDLARKFGVTYRNIVYITQKGTWRTT</sequence>
<accession>A0A6M3MAQ7</accession>
<keyword evidence="3" id="KW-0540">Nuclease</keyword>
<evidence type="ECO:0000259" key="2">
    <source>
        <dbReference type="Pfam" id="PF13392"/>
    </source>
</evidence>
<dbReference type="EMBL" id="MT143798">
    <property type="protein sequence ID" value="QJB02645.1"/>
    <property type="molecule type" value="Genomic_DNA"/>
</dbReference>
<gene>
    <name evidence="3" type="ORF">MM171B01125_0009</name>
</gene>